<gene>
    <name evidence="2" type="ORF">GCM10011378_19040</name>
</gene>
<keyword evidence="3" id="KW-1185">Reference proteome</keyword>
<organism evidence="2 3">
    <name type="scientific">Hymenobacter glacieicola</name>
    <dbReference type="NCBI Taxonomy" id="1562124"/>
    <lineage>
        <taxon>Bacteria</taxon>
        <taxon>Pseudomonadati</taxon>
        <taxon>Bacteroidota</taxon>
        <taxon>Cytophagia</taxon>
        <taxon>Cytophagales</taxon>
        <taxon>Hymenobacteraceae</taxon>
        <taxon>Hymenobacter</taxon>
    </lineage>
</organism>
<sequence>MRTVAFVVGGALSAGLLSCSTDSGSKPATPAAAPATATENPLTRRGGPLRQQWAMDRLWEDGKAEVATYEAERVVYGEPRRFDFTLITVKEEFNQQYNVKTDDTRRKDVFPVMKVNQFCTIPTEQYPYHFLTSLFFRRDQPAQLYKLTTSSQEWCGNTFKAILDDGMQYVQTYNSYWDGQGGGQRQLRRVVLFEDALPYTLRSLRFEALPTFKADVYELQQTNQAPPPVLYHAQIRTEDALTADTPEPAWCVTVALTNQKQNVYWFGKRYPNVLLRQSTWDGRTLRLKQVRRYVYWPVAAAGSAAPDTAAATPAAAER</sequence>
<reference evidence="3" key="1">
    <citation type="journal article" date="2019" name="Int. J. Syst. Evol. Microbiol.">
        <title>The Global Catalogue of Microorganisms (GCM) 10K type strain sequencing project: providing services to taxonomists for standard genome sequencing and annotation.</title>
        <authorList>
            <consortium name="The Broad Institute Genomics Platform"/>
            <consortium name="The Broad Institute Genome Sequencing Center for Infectious Disease"/>
            <person name="Wu L."/>
            <person name="Ma J."/>
        </authorList>
    </citation>
    <scope>NUCLEOTIDE SEQUENCE [LARGE SCALE GENOMIC DNA]</scope>
    <source>
        <strain evidence="3">CGMCC 1.12990</strain>
    </source>
</reference>
<evidence type="ECO:0000313" key="3">
    <source>
        <dbReference type="Proteomes" id="UP000601361"/>
    </source>
</evidence>
<dbReference type="Proteomes" id="UP000601361">
    <property type="component" value="Unassembled WGS sequence"/>
</dbReference>
<name>A0ABQ1WRH0_9BACT</name>
<evidence type="ECO:0008006" key="4">
    <source>
        <dbReference type="Google" id="ProtNLM"/>
    </source>
</evidence>
<accession>A0ABQ1WRH0</accession>
<proteinExistence type="predicted"/>
<feature type="region of interest" description="Disordered" evidence="1">
    <location>
        <begin position="23"/>
        <end position="47"/>
    </location>
</feature>
<protein>
    <recommendedName>
        <fullName evidence="4">Septum formation inhibitor Maf</fullName>
    </recommendedName>
</protein>
<evidence type="ECO:0000256" key="1">
    <source>
        <dbReference type="SAM" id="MobiDB-lite"/>
    </source>
</evidence>
<comment type="caution">
    <text evidence="2">The sequence shown here is derived from an EMBL/GenBank/DDBJ whole genome shotgun (WGS) entry which is preliminary data.</text>
</comment>
<evidence type="ECO:0000313" key="2">
    <source>
        <dbReference type="EMBL" id="GGG42853.1"/>
    </source>
</evidence>
<feature type="compositionally biased region" description="Low complexity" evidence="1">
    <location>
        <begin position="27"/>
        <end position="38"/>
    </location>
</feature>
<dbReference type="PROSITE" id="PS51257">
    <property type="entry name" value="PROKAR_LIPOPROTEIN"/>
    <property type="match status" value="1"/>
</dbReference>
<dbReference type="EMBL" id="BMGS01000004">
    <property type="protein sequence ID" value="GGG42853.1"/>
    <property type="molecule type" value="Genomic_DNA"/>
</dbReference>
<dbReference type="RefSeq" id="WP_188557588.1">
    <property type="nucleotide sequence ID" value="NZ_BMGS01000004.1"/>
</dbReference>